<dbReference type="Proteomes" id="UP001174136">
    <property type="component" value="Unassembled WGS sequence"/>
</dbReference>
<sequence>MEFKPAKSRSLVLRRGRFQDRFRFKIREDIIPTVQEKPVKQSVKEMLIQAETWMTSLEKNGLPVTSVVEEHKATKTRSAMMLRDSQDARVRQADIEVRTGRKWLANRALGRVSWVKANPKERRDMVQMGVHKVEEERRHVKAVAMNKQGSWTRW</sequence>
<protein>
    <submittedName>
        <fullName evidence="1">Uncharacterized protein</fullName>
    </submittedName>
</protein>
<evidence type="ECO:0000313" key="2">
    <source>
        <dbReference type="Proteomes" id="UP001174136"/>
    </source>
</evidence>
<accession>A0AA47P7U6</accession>
<proteinExistence type="predicted"/>
<keyword evidence="2" id="KW-1185">Reference proteome</keyword>
<organism evidence="1 2">
    <name type="scientific">Merluccius polli</name>
    <name type="common">Benguela hake</name>
    <name type="synonym">Merluccius cadenati</name>
    <dbReference type="NCBI Taxonomy" id="89951"/>
    <lineage>
        <taxon>Eukaryota</taxon>
        <taxon>Metazoa</taxon>
        <taxon>Chordata</taxon>
        <taxon>Craniata</taxon>
        <taxon>Vertebrata</taxon>
        <taxon>Euteleostomi</taxon>
        <taxon>Actinopterygii</taxon>
        <taxon>Neopterygii</taxon>
        <taxon>Teleostei</taxon>
        <taxon>Neoteleostei</taxon>
        <taxon>Acanthomorphata</taxon>
        <taxon>Zeiogadaria</taxon>
        <taxon>Gadariae</taxon>
        <taxon>Gadiformes</taxon>
        <taxon>Gadoidei</taxon>
        <taxon>Merlucciidae</taxon>
        <taxon>Merluccius</taxon>
    </lineage>
</organism>
<dbReference type="EMBL" id="JAOPHQ010000581">
    <property type="protein sequence ID" value="KAK0154156.1"/>
    <property type="molecule type" value="Genomic_DNA"/>
</dbReference>
<name>A0AA47P7U6_MERPO</name>
<reference evidence="1" key="1">
    <citation type="journal article" date="2023" name="Front. Mar. Sci.">
        <title>A new Merluccius polli reference genome to investigate the effects of global change in West African waters.</title>
        <authorList>
            <person name="Mateo J.L."/>
            <person name="Blanco-Fernandez C."/>
            <person name="Garcia-Vazquez E."/>
            <person name="Machado-Schiaffino G."/>
        </authorList>
    </citation>
    <scope>NUCLEOTIDE SEQUENCE</scope>
    <source>
        <strain evidence="1">C29</strain>
        <tissue evidence="1">Fin</tissue>
    </source>
</reference>
<dbReference type="AlphaFoldDB" id="A0AA47P7U6"/>
<gene>
    <name evidence="1" type="ORF">N1851_003780</name>
</gene>
<comment type="caution">
    <text evidence="1">The sequence shown here is derived from an EMBL/GenBank/DDBJ whole genome shotgun (WGS) entry which is preliminary data.</text>
</comment>
<evidence type="ECO:0000313" key="1">
    <source>
        <dbReference type="EMBL" id="KAK0154156.1"/>
    </source>
</evidence>